<evidence type="ECO:0000313" key="1">
    <source>
        <dbReference type="EMBL" id="JAD76085.1"/>
    </source>
</evidence>
<organism evidence="1">
    <name type="scientific">Arundo donax</name>
    <name type="common">Giant reed</name>
    <name type="synonym">Donax arundinaceus</name>
    <dbReference type="NCBI Taxonomy" id="35708"/>
    <lineage>
        <taxon>Eukaryota</taxon>
        <taxon>Viridiplantae</taxon>
        <taxon>Streptophyta</taxon>
        <taxon>Embryophyta</taxon>
        <taxon>Tracheophyta</taxon>
        <taxon>Spermatophyta</taxon>
        <taxon>Magnoliopsida</taxon>
        <taxon>Liliopsida</taxon>
        <taxon>Poales</taxon>
        <taxon>Poaceae</taxon>
        <taxon>PACMAD clade</taxon>
        <taxon>Arundinoideae</taxon>
        <taxon>Arundineae</taxon>
        <taxon>Arundo</taxon>
    </lineage>
</organism>
<protein>
    <submittedName>
        <fullName evidence="1">Uncharacterized protein</fullName>
    </submittedName>
</protein>
<dbReference type="AlphaFoldDB" id="A0A0A9CRS2"/>
<proteinExistence type="predicted"/>
<reference evidence="1" key="1">
    <citation type="submission" date="2014-09" db="EMBL/GenBank/DDBJ databases">
        <authorList>
            <person name="Magalhaes I.L.F."/>
            <person name="Oliveira U."/>
            <person name="Santos F.R."/>
            <person name="Vidigal T.H.D.A."/>
            <person name="Brescovit A.D."/>
            <person name="Santos A.J."/>
        </authorList>
    </citation>
    <scope>NUCLEOTIDE SEQUENCE</scope>
    <source>
        <tissue evidence="1">Shoot tissue taken approximately 20 cm above the soil surface</tissue>
    </source>
</reference>
<name>A0A0A9CRS2_ARUDO</name>
<sequence>MYPCSSRLCKSLLAAWCGAGADHYEPLIATVLQHVTPDKAAIVL</sequence>
<accession>A0A0A9CRS2</accession>
<reference evidence="1" key="2">
    <citation type="journal article" date="2015" name="Data Brief">
        <title>Shoot transcriptome of the giant reed, Arundo donax.</title>
        <authorList>
            <person name="Barrero R.A."/>
            <person name="Guerrero F.D."/>
            <person name="Moolhuijzen P."/>
            <person name="Goolsby J.A."/>
            <person name="Tidwell J."/>
            <person name="Bellgard S.E."/>
            <person name="Bellgard M.I."/>
        </authorList>
    </citation>
    <scope>NUCLEOTIDE SEQUENCE</scope>
    <source>
        <tissue evidence="1">Shoot tissue taken approximately 20 cm above the soil surface</tissue>
    </source>
</reference>
<dbReference type="EMBL" id="GBRH01221810">
    <property type="protein sequence ID" value="JAD76085.1"/>
    <property type="molecule type" value="Transcribed_RNA"/>
</dbReference>